<feature type="chain" id="PRO_5043090159" description="Pectin acetylesterase" evidence="6">
    <location>
        <begin position="18"/>
        <end position="445"/>
    </location>
</feature>
<keyword evidence="6" id="KW-0732">Signal</keyword>
<dbReference type="GO" id="GO:0052793">
    <property type="term" value="F:pectin acetylesterase activity"/>
    <property type="evidence" value="ECO:0007669"/>
    <property type="project" value="TreeGrafter"/>
</dbReference>
<evidence type="ECO:0000256" key="3">
    <source>
        <dbReference type="ARBA" id="ARBA00005784"/>
    </source>
</evidence>
<dbReference type="AlphaFoldDB" id="A0AAV8TIU5"/>
<reference evidence="7 8" key="1">
    <citation type="submission" date="2021-09" db="EMBL/GenBank/DDBJ databases">
        <title>Genomic insights and catalytic innovation underlie evolution of tropane alkaloids biosynthesis.</title>
        <authorList>
            <person name="Wang Y.-J."/>
            <person name="Tian T."/>
            <person name="Huang J.-P."/>
            <person name="Huang S.-X."/>
        </authorList>
    </citation>
    <scope>NUCLEOTIDE SEQUENCE [LARGE SCALE GENOMIC DNA]</scope>
    <source>
        <strain evidence="7">KIB-2018</strain>
        <tissue evidence="7">Leaf</tissue>
    </source>
</reference>
<comment type="subcellular location">
    <subcellularLocation>
        <location evidence="2 6">Secreted</location>
        <location evidence="2 6">Cell wall</location>
    </subcellularLocation>
</comment>
<keyword evidence="8" id="KW-1185">Reference proteome</keyword>
<organism evidence="7 8">
    <name type="scientific">Erythroxylum novogranatense</name>
    <dbReference type="NCBI Taxonomy" id="1862640"/>
    <lineage>
        <taxon>Eukaryota</taxon>
        <taxon>Viridiplantae</taxon>
        <taxon>Streptophyta</taxon>
        <taxon>Embryophyta</taxon>
        <taxon>Tracheophyta</taxon>
        <taxon>Spermatophyta</taxon>
        <taxon>Magnoliopsida</taxon>
        <taxon>eudicotyledons</taxon>
        <taxon>Gunneridae</taxon>
        <taxon>Pentapetalae</taxon>
        <taxon>rosids</taxon>
        <taxon>fabids</taxon>
        <taxon>Malpighiales</taxon>
        <taxon>Erythroxylaceae</taxon>
        <taxon>Erythroxylum</taxon>
    </lineage>
</organism>
<dbReference type="GO" id="GO:0009505">
    <property type="term" value="C:plant-type cell wall"/>
    <property type="evidence" value="ECO:0007669"/>
    <property type="project" value="TreeGrafter"/>
</dbReference>
<accession>A0AAV8TIU5</accession>
<feature type="signal peptide" evidence="6">
    <location>
        <begin position="1"/>
        <end position="17"/>
    </location>
</feature>
<keyword evidence="6" id="KW-0964">Secreted</keyword>
<dbReference type="InterPro" id="IPR004963">
    <property type="entry name" value="PAE/NOTUM"/>
</dbReference>
<keyword evidence="5 6" id="KW-0961">Cell wall biogenesis/degradation</keyword>
<name>A0AAV8TIU5_9ROSI</name>
<gene>
    <name evidence="7" type="ORF">K2173_008345</name>
</gene>
<sequence>MVVVVLLHLSACSFVSTTATATAYVKDEGRLRSLASMEECRAAPAPPPSPPPPPFVFDPSLFLMVPLTLINGARSQGAVCLDGSLPGYHLHRGSGAGRHSWIIQFEGGSWCNSTDDCMQRKSTRLGSSNFMEKELPFIGMLSNKSEENPDFFNWNRVKLRYCDGASFSGEGQNKTAKLYYRGQRIWKAAIQTLMAKGMRHAKQVILSGCSSGAVASVIHCDGFRNLLPASTKVRCVTDAGMFLDAIDLKGKHHLREMLGAVVNLQGVEKNLPSHCTHRMDPTLCFFPQNLINGVKTPLFVVNAAYDSWQLQFSVISPSADPYGVWNRCKQNRTFCSSCQIQFLQDLRNQMLEAVRVFSTSKQNGLFINSCFVHCQLERQDAYPMSLAESVGDWYFDRREVKAIDCAYPCDKTCHDVSYVFSRSLRALMLLMNLVYMLDMLLSCFI</sequence>
<dbReference type="GO" id="GO:0071555">
    <property type="term" value="P:cell wall organization"/>
    <property type="evidence" value="ECO:0007669"/>
    <property type="project" value="UniProtKB-KW"/>
</dbReference>
<keyword evidence="6" id="KW-0378">Hydrolase</keyword>
<evidence type="ECO:0000313" key="8">
    <source>
        <dbReference type="Proteomes" id="UP001159364"/>
    </source>
</evidence>
<dbReference type="PANTHER" id="PTHR21562">
    <property type="entry name" value="NOTUM-RELATED"/>
    <property type="match status" value="1"/>
</dbReference>
<evidence type="ECO:0000256" key="4">
    <source>
        <dbReference type="ARBA" id="ARBA00022512"/>
    </source>
</evidence>
<evidence type="ECO:0000256" key="1">
    <source>
        <dbReference type="ARBA" id="ARBA00003534"/>
    </source>
</evidence>
<comment type="function">
    <text evidence="1 6">Hydrolyzes acetyl esters in homogalacturonan regions of pectin. In type I primary cell wall, galacturonic acid residues of pectin can be acetylated at the O-2 and O-3 positions. Decreasing the degree of acetylation of pectin gels in vitro alters their physical properties.</text>
</comment>
<dbReference type="Proteomes" id="UP001159364">
    <property type="component" value="Linkage Group LG04"/>
</dbReference>
<comment type="caution">
    <text evidence="7">The sequence shown here is derived from an EMBL/GenBank/DDBJ whole genome shotgun (WGS) entry which is preliminary data.</text>
</comment>
<dbReference type="EMBL" id="JAIWQS010000004">
    <property type="protein sequence ID" value="KAJ8766791.1"/>
    <property type="molecule type" value="Genomic_DNA"/>
</dbReference>
<dbReference type="Pfam" id="PF03283">
    <property type="entry name" value="PAE"/>
    <property type="match status" value="1"/>
</dbReference>
<comment type="similarity">
    <text evidence="3 6">Belongs to the pectinacetylesterase family.</text>
</comment>
<protein>
    <recommendedName>
        <fullName evidence="6">Pectin acetylesterase</fullName>
        <ecNumber evidence="6">3.1.1.-</ecNumber>
    </recommendedName>
</protein>
<dbReference type="PANTHER" id="PTHR21562:SF5">
    <property type="entry name" value="PECTIN ACETYLESTERASE 12"/>
    <property type="match status" value="1"/>
</dbReference>
<keyword evidence="4 6" id="KW-0134">Cell wall</keyword>
<dbReference type="EC" id="3.1.1.-" evidence="6"/>
<evidence type="ECO:0000313" key="7">
    <source>
        <dbReference type="EMBL" id="KAJ8766791.1"/>
    </source>
</evidence>
<evidence type="ECO:0000256" key="2">
    <source>
        <dbReference type="ARBA" id="ARBA00004191"/>
    </source>
</evidence>
<evidence type="ECO:0000256" key="6">
    <source>
        <dbReference type="RuleBase" id="RU363114"/>
    </source>
</evidence>
<proteinExistence type="inferred from homology"/>
<evidence type="ECO:0000256" key="5">
    <source>
        <dbReference type="ARBA" id="ARBA00023316"/>
    </source>
</evidence>